<dbReference type="Pfam" id="PF08518">
    <property type="entry name" value="GIT_SHD"/>
    <property type="match status" value="2"/>
</dbReference>
<dbReference type="GO" id="GO:0005078">
    <property type="term" value="F:MAP-kinase scaffold activity"/>
    <property type="evidence" value="ECO:0007669"/>
    <property type="project" value="TreeGrafter"/>
</dbReference>
<accession>A0A9W8U224</accession>
<feature type="domain" description="GIT Spa2 homology (SHD)" evidence="1">
    <location>
        <begin position="120"/>
        <end position="150"/>
    </location>
</feature>
<dbReference type="EMBL" id="JANVFU010000002">
    <property type="protein sequence ID" value="KAJ3749292.1"/>
    <property type="molecule type" value="Genomic_DNA"/>
</dbReference>
<proteinExistence type="predicted"/>
<sequence length="265" mass="29976">MKCSESRAASPTLTAFSGISNHRTDSYKSISENATSVPQIAYRSMCKIHYDELHQYLTAYLARAPPNSRSTARQKLTRLTIRQSHELSTDVYDELIRRKSEKEVPFLQVRAEFHPKRNQARQKLATLSTSRFEDLSSDVYFELARRYPEFKEDPAGRTSVGSNYDDYPASGFPSTWATRSRTPDLDNNLSCIRSVEGFDVDTELGPSLFHVSMTPSSPLSAHDKQERELASNTNLTRIGFSPRESGRAPPKRLRGLKSLMQSLTC</sequence>
<keyword evidence="3" id="KW-1185">Reference proteome</keyword>
<gene>
    <name evidence="2" type="ORF">DFH05DRAFT_664547</name>
</gene>
<dbReference type="InterPro" id="IPR039892">
    <property type="entry name" value="Spa2/Sph1"/>
</dbReference>
<dbReference type="AlphaFoldDB" id="A0A9W8U224"/>
<evidence type="ECO:0000313" key="2">
    <source>
        <dbReference type="EMBL" id="KAJ3749292.1"/>
    </source>
</evidence>
<dbReference type="SMART" id="SM00555">
    <property type="entry name" value="GIT"/>
    <property type="match status" value="2"/>
</dbReference>
<comment type="caution">
    <text evidence="2">The sequence shown here is derived from an EMBL/GenBank/DDBJ whole genome shotgun (WGS) entry which is preliminary data.</text>
</comment>
<dbReference type="Proteomes" id="UP001142393">
    <property type="component" value="Unassembled WGS sequence"/>
</dbReference>
<evidence type="ECO:0000313" key="3">
    <source>
        <dbReference type="Proteomes" id="UP001142393"/>
    </source>
</evidence>
<protein>
    <recommendedName>
        <fullName evidence="1">GIT Spa2 homology (SHD) domain-containing protein</fullName>
    </recommendedName>
</protein>
<name>A0A9W8U224_9AGAR</name>
<dbReference type="InterPro" id="IPR013724">
    <property type="entry name" value="GIT_SHD"/>
</dbReference>
<evidence type="ECO:0000259" key="1">
    <source>
        <dbReference type="SMART" id="SM00555"/>
    </source>
</evidence>
<dbReference type="PANTHER" id="PTHR21601:SF0">
    <property type="entry name" value="PROTEIN SPA2-RELATED"/>
    <property type="match status" value="1"/>
</dbReference>
<dbReference type="PANTHER" id="PTHR21601">
    <property type="entry name" value="SPA2 PROTEIN"/>
    <property type="match status" value="1"/>
</dbReference>
<feature type="domain" description="GIT Spa2 homology (SHD)" evidence="1">
    <location>
        <begin position="72"/>
        <end position="102"/>
    </location>
</feature>
<organism evidence="2 3">
    <name type="scientific">Lentinula detonsa</name>
    <dbReference type="NCBI Taxonomy" id="2804962"/>
    <lineage>
        <taxon>Eukaryota</taxon>
        <taxon>Fungi</taxon>
        <taxon>Dikarya</taxon>
        <taxon>Basidiomycota</taxon>
        <taxon>Agaricomycotina</taxon>
        <taxon>Agaricomycetes</taxon>
        <taxon>Agaricomycetidae</taxon>
        <taxon>Agaricales</taxon>
        <taxon>Marasmiineae</taxon>
        <taxon>Omphalotaceae</taxon>
        <taxon>Lentinula</taxon>
    </lineage>
</organism>
<reference evidence="2 3" key="1">
    <citation type="journal article" date="2023" name="Proc. Natl. Acad. Sci. U.S.A.">
        <title>A global phylogenomic analysis of the shiitake genus Lentinula.</title>
        <authorList>
            <person name="Sierra-Patev S."/>
            <person name="Min B."/>
            <person name="Naranjo-Ortiz M."/>
            <person name="Looney B."/>
            <person name="Konkel Z."/>
            <person name="Slot J.C."/>
            <person name="Sakamoto Y."/>
            <person name="Steenwyk J.L."/>
            <person name="Rokas A."/>
            <person name="Carro J."/>
            <person name="Camarero S."/>
            <person name="Ferreira P."/>
            <person name="Molpeceres G."/>
            <person name="Ruiz-Duenas F.J."/>
            <person name="Serrano A."/>
            <person name="Henrissat B."/>
            <person name="Drula E."/>
            <person name="Hughes K.W."/>
            <person name="Mata J.L."/>
            <person name="Ishikawa N.K."/>
            <person name="Vargas-Isla R."/>
            <person name="Ushijima S."/>
            <person name="Smith C.A."/>
            <person name="Donoghue J."/>
            <person name="Ahrendt S."/>
            <person name="Andreopoulos W."/>
            <person name="He G."/>
            <person name="LaButti K."/>
            <person name="Lipzen A."/>
            <person name="Ng V."/>
            <person name="Riley R."/>
            <person name="Sandor L."/>
            <person name="Barry K."/>
            <person name="Martinez A.T."/>
            <person name="Xiao Y."/>
            <person name="Gibbons J.G."/>
            <person name="Terashima K."/>
            <person name="Grigoriev I.V."/>
            <person name="Hibbett D."/>
        </authorList>
    </citation>
    <scope>NUCLEOTIDE SEQUENCE [LARGE SCALE GENOMIC DNA]</scope>
    <source>
        <strain evidence="2 3">TFB7810</strain>
    </source>
</reference>